<evidence type="ECO:0000313" key="1">
    <source>
        <dbReference type="EMBL" id="KAJ7388763.1"/>
    </source>
</evidence>
<name>A0A9W9ZXF8_9CNID</name>
<protein>
    <submittedName>
        <fullName evidence="1">Uncharacterized protein</fullName>
    </submittedName>
</protein>
<dbReference type="Proteomes" id="UP001163046">
    <property type="component" value="Unassembled WGS sequence"/>
</dbReference>
<proteinExistence type="predicted"/>
<evidence type="ECO:0000313" key="2">
    <source>
        <dbReference type="Proteomes" id="UP001163046"/>
    </source>
</evidence>
<dbReference type="EMBL" id="MU825452">
    <property type="protein sequence ID" value="KAJ7388763.1"/>
    <property type="molecule type" value="Genomic_DNA"/>
</dbReference>
<dbReference type="AlphaFoldDB" id="A0A9W9ZXF8"/>
<sequence length="121" mass="14135">MLVVPQRESWKELRSATKQNGLRNVDESLEEFFRCWKSIMYFYFEASCRVRIRALNVQLNGLDEQTTEKRRQRDATRLSFLIEQLAVKVLTSAEKDQSTVIRGDCATKLSFLKACVLVRDI</sequence>
<keyword evidence="2" id="KW-1185">Reference proteome</keyword>
<organism evidence="1 2">
    <name type="scientific">Desmophyllum pertusum</name>
    <dbReference type="NCBI Taxonomy" id="174260"/>
    <lineage>
        <taxon>Eukaryota</taxon>
        <taxon>Metazoa</taxon>
        <taxon>Cnidaria</taxon>
        <taxon>Anthozoa</taxon>
        <taxon>Hexacorallia</taxon>
        <taxon>Scleractinia</taxon>
        <taxon>Caryophylliina</taxon>
        <taxon>Caryophylliidae</taxon>
        <taxon>Desmophyllum</taxon>
    </lineage>
</organism>
<accession>A0A9W9ZXF8</accession>
<reference evidence="1" key="1">
    <citation type="submission" date="2023-01" db="EMBL/GenBank/DDBJ databases">
        <title>Genome assembly of the deep-sea coral Lophelia pertusa.</title>
        <authorList>
            <person name="Herrera S."/>
            <person name="Cordes E."/>
        </authorList>
    </citation>
    <scope>NUCLEOTIDE SEQUENCE</scope>
    <source>
        <strain evidence="1">USNM1676648</strain>
        <tissue evidence="1">Polyp</tissue>
    </source>
</reference>
<gene>
    <name evidence="1" type="ORF">OS493_035874</name>
</gene>
<comment type="caution">
    <text evidence="1">The sequence shown here is derived from an EMBL/GenBank/DDBJ whole genome shotgun (WGS) entry which is preliminary data.</text>
</comment>